<keyword evidence="3" id="KW-1185">Reference proteome</keyword>
<evidence type="ECO:0000313" key="3">
    <source>
        <dbReference type="Proteomes" id="UP000235786"/>
    </source>
</evidence>
<proteinExistence type="predicted"/>
<dbReference type="AlphaFoldDB" id="A0A2J6RS78"/>
<dbReference type="Pfam" id="PF14022">
    <property type="entry name" value="DUF4238"/>
    <property type="match status" value="1"/>
</dbReference>
<protein>
    <recommendedName>
        <fullName evidence="4">DUF4238 domain-containing protein</fullName>
    </recommendedName>
</protein>
<reference evidence="2 3" key="1">
    <citation type="submission" date="2016-04" db="EMBL/GenBank/DDBJ databases">
        <title>A degradative enzymes factory behind the ericoid mycorrhizal symbiosis.</title>
        <authorList>
            <consortium name="DOE Joint Genome Institute"/>
            <person name="Martino E."/>
            <person name="Morin E."/>
            <person name="Grelet G."/>
            <person name="Kuo A."/>
            <person name="Kohler A."/>
            <person name="Daghino S."/>
            <person name="Barry K."/>
            <person name="Choi C."/>
            <person name="Cichocki N."/>
            <person name="Clum A."/>
            <person name="Copeland A."/>
            <person name="Hainaut M."/>
            <person name="Haridas S."/>
            <person name="Labutti K."/>
            <person name="Lindquist E."/>
            <person name="Lipzen A."/>
            <person name="Khouja H.-R."/>
            <person name="Murat C."/>
            <person name="Ohm R."/>
            <person name="Olson A."/>
            <person name="Spatafora J."/>
            <person name="Veneault-Fourrey C."/>
            <person name="Henrissat B."/>
            <person name="Grigoriev I."/>
            <person name="Martin F."/>
            <person name="Perotto S."/>
        </authorList>
    </citation>
    <scope>NUCLEOTIDE SEQUENCE [LARGE SCALE GENOMIC DNA]</scope>
    <source>
        <strain evidence="2 3">F</strain>
    </source>
</reference>
<evidence type="ECO:0000313" key="2">
    <source>
        <dbReference type="EMBL" id="PMD41367.1"/>
    </source>
</evidence>
<organism evidence="2 3">
    <name type="scientific">Hyaloscypha variabilis (strain UAMH 11265 / GT02V1 / F)</name>
    <name type="common">Meliniomyces variabilis</name>
    <dbReference type="NCBI Taxonomy" id="1149755"/>
    <lineage>
        <taxon>Eukaryota</taxon>
        <taxon>Fungi</taxon>
        <taxon>Dikarya</taxon>
        <taxon>Ascomycota</taxon>
        <taxon>Pezizomycotina</taxon>
        <taxon>Leotiomycetes</taxon>
        <taxon>Helotiales</taxon>
        <taxon>Hyaloscyphaceae</taxon>
        <taxon>Hyaloscypha</taxon>
        <taxon>Hyaloscypha variabilis</taxon>
    </lineage>
</organism>
<dbReference type="EMBL" id="KZ613944">
    <property type="protein sequence ID" value="PMD41367.1"/>
    <property type="molecule type" value="Genomic_DNA"/>
</dbReference>
<feature type="region of interest" description="Disordered" evidence="1">
    <location>
        <begin position="21"/>
        <end position="43"/>
    </location>
</feature>
<name>A0A2J6RS78_HYAVF</name>
<gene>
    <name evidence="2" type="ORF">L207DRAFT_457790</name>
</gene>
<evidence type="ECO:0000256" key="1">
    <source>
        <dbReference type="SAM" id="MobiDB-lite"/>
    </source>
</evidence>
<sequence length="725" mass="85273">MAEPSRTQYQHFVPQFLLRNFSHPYRPQKGDRKKQKRSKRKDEKRIYPGERVVNTLDLSEDPPVLCEARVNRILGQMDMYRDTNKPSLEQQHIEQMFSRLEGQASTVFRKITKAFEQKEQGLWLTREERDLVRKFLFLLKYRGSTFHRRFYHDNAERYEADDRELLWEYMAEKGFKRPTDVWFDNLRTIMELSMDPEGEWLEDLPKRMFFDDAMWFIVHAQCMYMAICTPSNPSDEFILTDNSYNVFEGPNCFVTDKNTGKVEGGSHTSLHEFAPISPKLMIILRSCVLPVPEEDANPEMKEERDLWHSMTLDRVYDWEVKSLLSDLPIAKARNNYSEIVNGRVQLNEDEDGKRRKDHKFCFKYFPIDTKHVHIINGVFLQNAYVCSRVVFGTKDNLSRTLQAHLTAPTNIIIGDDADLRLQFLKKLTAVSKSLGSEKESVWREEPSPEVRDYEGSRLKILEMRRFCSKMIKGDWEDDADNEFMQIYKSLGGSKGTLLVDVDQAGLMWKLRVKIDTWSQGLDESLRHRNRLLLIESYLRLPPCRVWLFVKHIRLAFLERSMGFETEINFGDYFQEPENIIAKASHIIKPERLAQLIYKATLNDLKLKEQPEINLWAKINKLDIYGFKQIKLLRLLNSSRPEYIRDCGIDEIEQLARNQQLEVLKEGIQNREASGYSILEEGEEIELLTRIRIRSKFVKVLSGKLELSLLKTLKEVFFEIVFPTPT</sequence>
<dbReference type="OrthoDB" id="5340163at2759"/>
<dbReference type="InterPro" id="IPR025332">
    <property type="entry name" value="DUF4238"/>
</dbReference>
<dbReference type="STRING" id="1149755.A0A2J6RS78"/>
<evidence type="ECO:0008006" key="4">
    <source>
        <dbReference type="Google" id="ProtNLM"/>
    </source>
</evidence>
<dbReference type="Proteomes" id="UP000235786">
    <property type="component" value="Unassembled WGS sequence"/>
</dbReference>
<accession>A0A2J6RS78</accession>